<keyword evidence="13" id="KW-1185">Reference proteome</keyword>
<evidence type="ECO:0000256" key="3">
    <source>
        <dbReference type="ARBA" id="ARBA00012438"/>
    </source>
</evidence>
<evidence type="ECO:0000256" key="5">
    <source>
        <dbReference type="ARBA" id="ARBA00022679"/>
    </source>
</evidence>
<keyword evidence="7" id="KW-0902">Two-component regulatory system</keyword>
<dbReference type="InterPro" id="IPR005467">
    <property type="entry name" value="His_kinase_dom"/>
</dbReference>
<comment type="caution">
    <text evidence="12">The sequence shown here is derived from an EMBL/GenBank/DDBJ whole genome shotgun (WGS) entry which is preliminary data.</text>
</comment>
<dbReference type="Pfam" id="PF02518">
    <property type="entry name" value="HATPase_c"/>
    <property type="match status" value="1"/>
</dbReference>
<evidence type="ECO:0000256" key="7">
    <source>
        <dbReference type="ARBA" id="ARBA00023012"/>
    </source>
</evidence>
<evidence type="ECO:0000259" key="11">
    <source>
        <dbReference type="PROSITE" id="PS50885"/>
    </source>
</evidence>
<keyword evidence="9" id="KW-0812">Transmembrane</keyword>
<dbReference type="RefSeq" id="WP_104804080.1">
    <property type="nucleotide sequence ID" value="NZ_BAABYW010000001.1"/>
</dbReference>
<feature type="transmembrane region" description="Helical" evidence="9">
    <location>
        <begin position="304"/>
        <end position="330"/>
    </location>
</feature>
<organism evidence="12 13">
    <name type="scientific">Blautia hominis</name>
    <dbReference type="NCBI Taxonomy" id="2025493"/>
    <lineage>
        <taxon>Bacteria</taxon>
        <taxon>Bacillati</taxon>
        <taxon>Bacillota</taxon>
        <taxon>Clostridia</taxon>
        <taxon>Lachnospirales</taxon>
        <taxon>Lachnospiraceae</taxon>
        <taxon>Blautia</taxon>
    </lineage>
</organism>
<feature type="domain" description="HAMP" evidence="11">
    <location>
        <begin position="327"/>
        <end position="379"/>
    </location>
</feature>
<keyword evidence="9" id="KW-1133">Transmembrane helix</keyword>
<evidence type="ECO:0000256" key="6">
    <source>
        <dbReference type="ARBA" id="ARBA00022777"/>
    </source>
</evidence>
<dbReference type="CDD" id="cd18773">
    <property type="entry name" value="PDC1_HK_sensor"/>
    <property type="match status" value="1"/>
</dbReference>
<dbReference type="EMBL" id="BAABYW010000001">
    <property type="protein sequence ID" value="GAA6406215.1"/>
    <property type="molecule type" value="Genomic_DNA"/>
</dbReference>
<dbReference type="PANTHER" id="PTHR34220:SF7">
    <property type="entry name" value="SENSOR HISTIDINE KINASE YPDA"/>
    <property type="match status" value="1"/>
</dbReference>
<dbReference type="InterPro" id="IPR003594">
    <property type="entry name" value="HATPase_dom"/>
</dbReference>
<accession>A0ABQ0B443</accession>
<dbReference type="Proteomes" id="UP001600943">
    <property type="component" value="Unassembled WGS sequence"/>
</dbReference>
<keyword evidence="5" id="KW-0808">Transferase</keyword>
<name>A0ABQ0B443_9FIRM</name>
<keyword evidence="9" id="KW-0472">Membrane</keyword>
<sequence length="605" mass="70005">MPNTKDWKRKIQHFIYSKKIATKMSVLMITIITLVFLCTVAIFQTYNKRILYENTQEAAITNLTSVNTLVENIIENINTYSYICLSDSDLQQGLVKEKVEITDFRNIEQIEDSLIELISKIDLIESVYIFDTENFLCYSDKSGNNPLRHSNIQDYSWYRDVGQDGQYHVIYRCDDFFRNPDKIPGISFARAIRSLDSMQTIGYMMIHISQEMVEKLLLNLDDNESQMKFYIFSNKDHVLLNTLDSSMQKEAERLGIQLVKEGRDSATEQIGNVRCQISVYQTETLTYMGVTPFDDLHQQEKGTVLLTMILLAVQAAIIIIAALFVSHWYTRPIEKLMESMEEVKNGHFKQIEIKTKHREVQNLIDVYNEMVGEIQNLLEKTKQVEMQKRKAELEVLSTQMNPHFLYNTFDSIKSLFLLKRYEDAYHMMCELAQFYKISLSKGDEYITIEKEVQMVANYIEIQKMRYGEDLQVDYDVDPEVGGYKILKLVLQPLVENAITHGIHGFVEEGRIAVRIKEEKGYLSLVVEDNGIGMTENTLNNVLNGKNTGAGKSFGLMGTIRRLVYCYGGDMVYKITSRINRGTKIQIYIPMKDLRNSSDRPAHLLH</sequence>
<dbReference type="InterPro" id="IPR003660">
    <property type="entry name" value="HAMP_dom"/>
</dbReference>
<dbReference type="SUPFAM" id="SSF55874">
    <property type="entry name" value="ATPase domain of HSP90 chaperone/DNA topoisomerase II/histidine kinase"/>
    <property type="match status" value="1"/>
</dbReference>
<dbReference type="Gene3D" id="6.10.340.10">
    <property type="match status" value="1"/>
</dbReference>
<feature type="domain" description="Histidine kinase" evidence="10">
    <location>
        <begin position="486"/>
        <end position="592"/>
    </location>
</feature>
<keyword evidence="8" id="KW-0175">Coiled coil</keyword>
<evidence type="ECO:0000313" key="12">
    <source>
        <dbReference type="EMBL" id="GAA6406215.1"/>
    </source>
</evidence>
<dbReference type="PANTHER" id="PTHR34220">
    <property type="entry name" value="SENSOR HISTIDINE KINASE YPDA"/>
    <property type="match status" value="1"/>
</dbReference>
<dbReference type="EC" id="2.7.13.3" evidence="3"/>
<feature type="coiled-coil region" evidence="8">
    <location>
        <begin position="360"/>
        <end position="394"/>
    </location>
</feature>
<dbReference type="InterPro" id="IPR036890">
    <property type="entry name" value="HATPase_C_sf"/>
</dbReference>
<reference evidence="12 13" key="1">
    <citation type="submission" date="2024-04" db="EMBL/GenBank/DDBJ databases">
        <title>Defined microbial consortia suppress multidrug-resistant proinflammatory Enterobacteriaceae via ecological control.</title>
        <authorList>
            <person name="Furuichi M."/>
            <person name="Kawaguchi T."/>
            <person name="Pust M."/>
            <person name="Yasuma K."/>
            <person name="Plichta D."/>
            <person name="Hasegawa N."/>
            <person name="Ohya T."/>
            <person name="Bhattarai S."/>
            <person name="Sasajima S."/>
            <person name="Aoto Y."/>
            <person name="Tuganbaev T."/>
            <person name="Yaginuma M."/>
            <person name="Ueda M."/>
            <person name="Okahashi N."/>
            <person name="Amafuji K."/>
            <person name="Kiridooshi Y."/>
            <person name="Sugita K."/>
            <person name="Strazar M."/>
            <person name="Skelly A."/>
            <person name="Suda W."/>
            <person name="Hattori M."/>
            <person name="Nakamoto N."/>
            <person name="Caballero S."/>
            <person name="Norman J."/>
            <person name="Olle B."/>
            <person name="Tanoue T."/>
            <person name="Arita M."/>
            <person name="Bucci V."/>
            <person name="Atarashi K."/>
            <person name="Xavier R."/>
            <person name="Honda K."/>
        </authorList>
    </citation>
    <scope>NUCLEOTIDE SEQUENCE [LARGE SCALE GENOMIC DNA]</scope>
    <source>
        <strain evidence="13">k04-0078-D8-1</strain>
    </source>
</reference>
<comment type="catalytic activity">
    <reaction evidence="1">
        <text>ATP + protein L-histidine = ADP + protein N-phospho-L-histidine.</text>
        <dbReference type="EC" id="2.7.13.3"/>
    </reaction>
</comment>
<evidence type="ECO:0000313" key="13">
    <source>
        <dbReference type="Proteomes" id="UP001600943"/>
    </source>
</evidence>
<evidence type="ECO:0000256" key="1">
    <source>
        <dbReference type="ARBA" id="ARBA00000085"/>
    </source>
</evidence>
<gene>
    <name evidence="12" type="ORF">K040078D81_03320</name>
</gene>
<dbReference type="InterPro" id="IPR010559">
    <property type="entry name" value="Sig_transdc_His_kin_internal"/>
</dbReference>
<keyword evidence="6 12" id="KW-0418">Kinase</keyword>
<dbReference type="Gene3D" id="3.30.565.10">
    <property type="entry name" value="Histidine kinase-like ATPase, C-terminal domain"/>
    <property type="match status" value="1"/>
</dbReference>
<evidence type="ECO:0000256" key="8">
    <source>
        <dbReference type="SAM" id="Coils"/>
    </source>
</evidence>
<dbReference type="CDD" id="cd06225">
    <property type="entry name" value="HAMP"/>
    <property type="match status" value="1"/>
</dbReference>
<dbReference type="GO" id="GO:0016301">
    <property type="term" value="F:kinase activity"/>
    <property type="evidence" value="ECO:0007669"/>
    <property type="project" value="UniProtKB-KW"/>
</dbReference>
<dbReference type="Pfam" id="PF06580">
    <property type="entry name" value="His_kinase"/>
    <property type="match status" value="1"/>
</dbReference>
<proteinExistence type="predicted"/>
<dbReference type="PROSITE" id="PS50885">
    <property type="entry name" value="HAMP"/>
    <property type="match status" value="1"/>
</dbReference>
<comment type="subcellular location">
    <subcellularLocation>
        <location evidence="2">Membrane</location>
    </subcellularLocation>
</comment>
<keyword evidence="4" id="KW-0597">Phosphoprotein</keyword>
<feature type="transmembrane region" description="Helical" evidence="9">
    <location>
        <begin position="20"/>
        <end position="43"/>
    </location>
</feature>
<dbReference type="SMART" id="SM00387">
    <property type="entry name" value="HATPase_c"/>
    <property type="match status" value="1"/>
</dbReference>
<evidence type="ECO:0000256" key="9">
    <source>
        <dbReference type="SAM" id="Phobius"/>
    </source>
</evidence>
<evidence type="ECO:0000256" key="4">
    <source>
        <dbReference type="ARBA" id="ARBA00022553"/>
    </source>
</evidence>
<evidence type="ECO:0000256" key="2">
    <source>
        <dbReference type="ARBA" id="ARBA00004370"/>
    </source>
</evidence>
<evidence type="ECO:0000259" key="10">
    <source>
        <dbReference type="PROSITE" id="PS50109"/>
    </source>
</evidence>
<dbReference type="InterPro" id="IPR050640">
    <property type="entry name" value="Bact_2-comp_sensor_kinase"/>
</dbReference>
<dbReference type="PROSITE" id="PS50109">
    <property type="entry name" value="HIS_KIN"/>
    <property type="match status" value="1"/>
</dbReference>
<protein>
    <recommendedName>
        <fullName evidence="3">histidine kinase</fullName>
        <ecNumber evidence="3">2.7.13.3</ecNumber>
    </recommendedName>
</protein>